<keyword evidence="3" id="KW-1185">Reference proteome</keyword>
<accession>A0A2A6BU17</accession>
<sequence length="374" mass="42126">MTMIWGTCQRMLTWNDEFHSTKVVDMGQEVSYITSNIALSRNDEVVHASLAVDLEADASIGDINLNNFKHDRTIKLIKFESEISTTFHNALSSHIKKYQENNLHALSKYSYLLLAKINGDVLRLSSRATRSVVRHSEGGASGRDVERLHEASDEESESSQPSTDDHLAKGTEEEPFNQMDPCWSYSAQNIGTGTNMTMIFRSEMTSETYCFWNRLDEITMSGRNITCLVRARSKCIVIRKAHLLAQMLSLLLSSLEGHTLGVIRALVRVQVVLEPVIGGTGVLRLRILVADGTLDNAREFIPSFLHFSRRPSVLVWVRRVQATLEENLSLRSRGKQKSIMRKIGAGYYRKRSNDLPLNMGDTKVEIIAPALIEK</sequence>
<organism evidence="2 3">
    <name type="scientific">Pristionchus pacificus</name>
    <name type="common">Parasitic nematode worm</name>
    <dbReference type="NCBI Taxonomy" id="54126"/>
    <lineage>
        <taxon>Eukaryota</taxon>
        <taxon>Metazoa</taxon>
        <taxon>Ecdysozoa</taxon>
        <taxon>Nematoda</taxon>
        <taxon>Chromadorea</taxon>
        <taxon>Rhabditida</taxon>
        <taxon>Rhabditina</taxon>
        <taxon>Diplogasteromorpha</taxon>
        <taxon>Diplogasteroidea</taxon>
        <taxon>Neodiplogasteridae</taxon>
        <taxon>Pristionchus</taxon>
    </lineage>
</organism>
<evidence type="ECO:0000313" key="3">
    <source>
        <dbReference type="Proteomes" id="UP000005239"/>
    </source>
</evidence>
<feature type="region of interest" description="Disordered" evidence="1">
    <location>
        <begin position="133"/>
        <end position="169"/>
    </location>
</feature>
<dbReference type="AlphaFoldDB" id="A0A2A6BU17"/>
<dbReference type="Proteomes" id="UP000005239">
    <property type="component" value="Unassembled WGS sequence"/>
</dbReference>
<evidence type="ECO:0000313" key="2">
    <source>
        <dbReference type="EnsemblMetazoa" id="PPA44463.1"/>
    </source>
</evidence>
<reference evidence="3" key="1">
    <citation type="journal article" date="2008" name="Nat. Genet.">
        <title>The Pristionchus pacificus genome provides a unique perspective on nematode lifestyle and parasitism.</title>
        <authorList>
            <person name="Dieterich C."/>
            <person name="Clifton S.W."/>
            <person name="Schuster L.N."/>
            <person name="Chinwalla A."/>
            <person name="Delehaunty K."/>
            <person name="Dinkelacker I."/>
            <person name="Fulton L."/>
            <person name="Fulton R."/>
            <person name="Godfrey J."/>
            <person name="Minx P."/>
            <person name="Mitreva M."/>
            <person name="Roeseler W."/>
            <person name="Tian H."/>
            <person name="Witte H."/>
            <person name="Yang S.P."/>
            <person name="Wilson R.K."/>
            <person name="Sommer R.J."/>
        </authorList>
    </citation>
    <scope>NUCLEOTIDE SEQUENCE [LARGE SCALE GENOMIC DNA]</scope>
    <source>
        <strain evidence="3">PS312</strain>
    </source>
</reference>
<protein>
    <submittedName>
        <fullName evidence="2">Uncharacterized protein</fullName>
    </submittedName>
</protein>
<dbReference type="EnsemblMetazoa" id="PPA44463.1">
    <property type="protein sequence ID" value="PPA44463.1"/>
    <property type="gene ID" value="WBGene00282832"/>
</dbReference>
<evidence type="ECO:0000256" key="1">
    <source>
        <dbReference type="SAM" id="MobiDB-lite"/>
    </source>
</evidence>
<reference evidence="2" key="2">
    <citation type="submission" date="2022-06" db="UniProtKB">
        <authorList>
            <consortium name="EnsemblMetazoa"/>
        </authorList>
    </citation>
    <scope>IDENTIFICATION</scope>
    <source>
        <strain evidence="2">PS312</strain>
    </source>
</reference>
<gene>
    <name evidence="2" type="primary">WBGene00282832</name>
</gene>
<name>A0A2A6BU17_PRIPA</name>
<proteinExistence type="predicted"/>
<accession>A0A8R1Z9F1</accession>